<dbReference type="AlphaFoldDB" id="A0A5A7QQN0"/>
<protein>
    <submittedName>
        <fullName evidence="2">Pectin lyase-like superfamily protein</fullName>
    </submittedName>
</protein>
<evidence type="ECO:0000313" key="3">
    <source>
        <dbReference type="Proteomes" id="UP000325081"/>
    </source>
</evidence>
<feature type="compositionally biased region" description="Basic and acidic residues" evidence="1">
    <location>
        <begin position="40"/>
        <end position="56"/>
    </location>
</feature>
<feature type="compositionally biased region" description="Low complexity" evidence="1">
    <location>
        <begin position="1"/>
        <end position="21"/>
    </location>
</feature>
<keyword evidence="2" id="KW-0456">Lyase</keyword>
<evidence type="ECO:0000256" key="1">
    <source>
        <dbReference type="SAM" id="MobiDB-lite"/>
    </source>
</evidence>
<dbReference type="GO" id="GO:0016829">
    <property type="term" value="F:lyase activity"/>
    <property type="evidence" value="ECO:0007669"/>
    <property type="project" value="UniProtKB-KW"/>
</dbReference>
<feature type="region of interest" description="Disordered" evidence="1">
    <location>
        <begin position="1"/>
        <end position="96"/>
    </location>
</feature>
<sequence length="120" mass="12726">MPLAQKQQQHSSRTQQQQSAAKLLDREKIEHTSLVKRRYNPSDHRRGGGGDGDRCGAEAVAGAGAHHRNIPDNHRGPAAAGADNCTPTCKGGGPTAVEVVPSAEDILIRTLIKQEGISNC</sequence>
<dbReference type="Proteomes" id="UP000325081">
    <property type="component" value="Unassembled WGS sequence"/>
</dbReference>
<comment type="caution">
    <text evidence="2">The sequence shown here is derived from an EMBL/GenBank/DDBJ whole genome shotgun (WGS) entry which is preliminary data.</text>
</comment>
<keyword evidence="3" id="KW-1185">Reference proteome</keyword>
<evidence type="ECO:0000313" key="2">
    <source>
        <dbReference type="EMBL" id="GER47520.1"/>
    </source>
</evidence>
<gene>
    <name evidence="2" type="ORF">STAS_24633</name>
</gene>
<name>A0A5A7QQN0_STRAF</name>
<accession>A0A5A7QQN0</accession>
<feature type="compositionally biased region" description="Basic and acidic residues" evidence="1">
    <location>
        <begin position="23"/>
        <end position="33"/>
    </location>
</feature>
<dbReference type="EMBL" id="BKCP01007959">
    <property type="protein sequence ID" value="GER47520.1"/>
    <property type="molecule type" value="Genomic_DNA"/>
</dbReference>
<reference evidence="3" key="1">
    <citation type="journal article" date="2019" name="Curr. Biol.">
        <title>Genome Sequence of Striga asiatica Provides Insight into the Evolution of Plant Parasitism.</title>
        <authorList>
            <person name="Yoshida S."/>
            <person name="Kim S."/>
            <person name="Wafula E.K."/>
            <person name="Tanskanen J."/>
            <person name="Kim Y.M."/>
            <person name="Honaas L."/>
            <person name="Yang Z."/>
            <person name="Spallek T."/>
            <person name="Conn C.E."/>
            <person name="Ichihashi Y."/>
            <person name="Cheong K."/>
            <person name="Cui S."/>
            <person name="Der J.P."/>
            <person name="Gundlach H."/>
            <person name="Jiao Y."/>
            <person name="Hori C."/>
            <person name="Ishida J.K."/>
            <person name="Kasahara H."/>
            <person name="Kiba T."/>
            <person name="Kim M.S."/>
            <person name="Koo N."/>
            <person name="Laohavisit A."/>
            <person name="Lee Y.H."/>
            <person name="Lumba S."/>
            <person name="McCourt P."/>
            <person name="Mortimer J.C."/>
            <person name="Mutuku J.M."/>
            <person name="Nomura T."/>
            <person name="Sasaki-Sekimoto Y."/>
            <person name="Seto Y."/>
            <person name="Wang Y."/>
            <person name="Wakatake T."/>
            <person name="Sakakibara H."/>
            <person name="Demura T."/>
            <person name="Yamaguchi S."/>
            <person name="Yoneyama K."/>
            <person name="Manabe R.I."/>
            <person name="Nelson D.C."/>
            <person name="Schulman A.H."/>
            <person name="Timko M.P."/>
            <person name="dePamphilis C.W."/>
            <person name="Choi D."/>
            <person name="Shirasu K."/>
        </authorList>
    </citation>
    <scope>NUCLEOTIDE SEQUENCE [LARGE SCALE GENOMIC DNA]</scope>
    <source>
        <strain evidence="3">cv. UVA1</strain>
    </source>
</reference>
<organism evidence="2 3">
    <name type="scientific">Striga asiatica</name>
    <name type="common">Asiatic witchweed</name>
    <name type="synonym">Buchnera asiatica</name>
    <dbReference type="NCBI Taxonomy" id="4170"/>
    <lineage>
        <taxon>Eukaryota</taxon>
        <taxon>Viridiplantae</taxon>
        <taxon>Streptophyta</taxon>
        <taxon>Embryophyta</taxon>
        <taxon>Tracheophyta</taxon>
        <taxon>Spermatophyta</taxon>
        <taxon>Magnoliopsida</taxon>
        <taxon>eudicotyledons</taxon>
        <taxon>Gunneridae</taxon>
        <taxon>Pentapetalae</taxon>
        <taxon>asterids</taxon>
        <taxon>lamiids</taxon>
        <taxon>Lamiales</taxon>
        <taxon>Orobanchaceae</taxon>
        <taxon>Buchnereae</taxon>
        <taxon>Striga</taxon>
    </lineage>
</organism>
<proteinExistence type="predicted"/>